<dbReference type="PATRIC" id="fig|1391654.3.peg.7357"/>
<reference evidence="6 7" key="1">
    <citation type="submission" date="2015-08" db="EMBL/GenBank/DDBJ databases">
        <authorList>
            <person name="Babu N.S."/>
            <person name="Beckwith C.J."/>
            <person name="Beseler K.G."/>
            <person name="Brison A."/>
            <person name="Carone J.V."/>
            <person name="Caskin T.P."/>
            <person name="Diamond M."/>
            <person name="Durham M.E."/>
            <person name="Foxe J.M."/>
            <person name="Go M."/>
            <person name="Henderson B.A."/>
            <person name="Jones I.B."/>
            <person name="McGettigan J.A."/>
            <person name="Micheletti S.J."/>
            <person name="Nasrallah M.E."/>
            <person name="Ortiz D."/>
            <person name="Piller C.R."/>
            <person name="Privatt S.R."/>
            <person name="Schneider S.L."/>
            <person name="Sharp S."/>
            <person name="Smith T.C."/>
            <person name="Stanton J.D."/>
            <person name="Ullery H.E."/>
            <person name="Wilson R.J."/>
            <person name="Serrano M.G."/>
            <person name="Buck G."/>
            <person name="Lee V."/>
            <person name="Wang Y."/>
            <person name="Carvalho R."/>
            <person name="Voegtly L."/>
            <person name="Shi R."/>
            <person name="Duckworth R."/>
            <person name="Johnson A."/>
            <person name="Loviza R."/>
            <person name="Walstead R."/>
            <person name="Shah Z."/>
            <person name="Kiflezghi M."/>
            <person name="Wade K."/>
            <person name="Ball S.L."/>
            <person name="Bradley K.W."/>
            <person name="Asai D.J."/>
            <person name="Bowman C.A."/>
            <person name="Russell D.A."/>
            <person name="Pope W.H."/>
            <person name="Jacobs-Sera D."/>
            <person name="Hendrix R.W."/>
            <person name="Hatfull G.F."/>
        </authorList>
    </citation>
    <scope>NUCLEOTIDE SEQUENCE [LARGE SCALE GENOMIC DNA]</scope>
    <source>
        <strain evidence="6 7">DSM 27648</strain>
    </source>
</reference>
<feature type="domain" description="HTH lysR-type" evidence="5">
    <location>
        <begin position="19"/>
        <end position="65"/>
    </location>
</feature>
<dbReference type="InterPro" id="IPR000847">
    <property type="entry name" value="LysR_HTH_N"/>
</dbReference>
<evidence type="ECO:0000256" key="1">
    <source>
        <dbReference type="ARBA" id="ARBA00009437"/>
    </source>
</evidence>
<evidence type="ECO:0000256" key="4">
    <source>
        <dbReference type="ARBA" id="ARBA00023163"/>
    </source>
</evidence>
<dbReference type="CDD" id="cd08422">
    <property type="entry name" value="PBP2_CrgA_like"/>
    <property type="match status" value="1"/>
</dbReference>
<dbReference type="PANTHER" id="PTHR30537:SF5">
    <property type="entry name" value="HTH-TYPE TRANSCRIPTIONAL ACTIVATOR TTDR-RELATED"/>
    <property type="match status" value="1"/>
</dbReference>
<dbReference type="InterPro" id="IPR036390">
    <property type="entry name" value="WH_DNA-bd_sf"/>
</dbReference>
<organism evidence="6 7">
    <name type="scientific">Labilithrix luteola</name>
    <dbReference type="NCBI Taxonomy" id="1391654"/>
    <lineage>
        <taxon>Bacteria</taxon>
        <taxon>Pseudomonadati</taxon>
        <taxon>Myxococcota</taxon>
        <taxon>Polyangia</taxon>
        <taxon>Polyangiales</taxon>
        <taxon>Labilitrichaceae</taxon>
        <taxon>Labilithrix</taxon>
    </lineage>
</organism>
<dbReference type="Pfam" id="PF00126">
    <property type="entry name" value="HTH_1"/>
    <property type="match status" value="1"/>
</dbReference>
<dbReference type="SUPFAM" id="SSF53850">
    <property type="entry name" value="Periplasmic binding protein-like II"/>
    <property type="match status" value="1"/>
</dbReference>
<accession>A0A0K1Q597</accession>
<dbReference type="Pfam" id="PF03466">
    <property type="entry name" value="LysR_substrate"/>
    <property type="match status" value="1"/>
</dbReference>
<dbReference type="GO" id="GO:0003700">
    <property type="term" value="F:DNA-binding transcription factor activity"/>
    <property type="evidence" value="ECO:0007669"/>
    <property type="project" value="InterPro"/>
</dbReference>
<dbReference type="InterPro" id="IPR005119">
    <property type="entry name" value="LysR_subst-bd"/>
</dbReference>
<keyword evidence="2" id="KW-0805">Transcription regulation</keyword>
<dbReference type="GO" id="GO:0003677">
    <property type="term" value="F:DNA binding"/>
    <property type="evidence" value="ECO:0007669"/>
    <property type="project" value="UniProtKB-KW"/>
</dbReference>
<dbReference type="Proteomes" id="UP000064967">
    <property type="component" value="Chromosome"/>
</dbReference>
<dbReference type="InterPro" id="IPR058163">
    <property type="entry name" value="LysR-type_TF_proteobact-type"/>
</dbReference>
<keyword evidence="7" id="KW-1185">Reference proteome</keyword>
<keyword evidence="3" id="KW-0238">DNA-binding</keyword>
<dbReference type="SUPFAM" id="SSF46785">
    <property type="entry name" value="Winged helix' DNA-binding domain"/>
    <property type="match status" value="1"/>
</dbReference>
<comment type="similarity">
    <text evidence="1">Belongs to the LysR transcriptional regulatory family.</text>
</comment>
<sequence>MARIVERDALWEMNVVASVIDGGSVAAAARALRLTPSAVSKQLARVEQRLGVRLIERTTRRLRPTAAGLRYREHAVRLLRNLSDAEDDVRADSRVPRGLVRVTAPTLFGQEVVAPVLARFLLRFPEVEVELILDDAFVDLVKERIDVAVRVASQLPPSGLLARKVGDIEYWLVASPAYLERRAVPARPSDLSVHACLDLAHAPDRGHWRMTEGGRAQVVDVSGPLVSTSLPALHNAALEGLGIAQIPRYLAQRPIDEGRLVRVLPNAVLPGRFAFALHAAGALAPARVRELSRFLLAELPERTSPGARGRARSKRKT</sequence>
<name>A0A0K1Q597_9BACT</name>
<dbReference type="RefSeq" id="WP_169928063.1">
    <property type="nucleotide sequence ID" value="NZ_CP012333.1"/>
</dbReference>
<dbReference type="FunFam" id="1.10.10.10:FF:000001">
    <property type="entry name" value="LysR family transcriptional regulator"/>
    <property type="match status" value="1"/>
</dbReference>
<keyword evidence="4" id="KW-0804">Transcription</keyword>
<evidence type="ECO:0000256" key="3">
    <source>
        <dbReference type="ARBA" id="ARBA00023125"/>
    </source>
</evidence>
<gene>
    <name evidence="6" type="ORF">AKJ09_07243</name>
</gene>
<dbReference type="STRING" id="1391654.AKJ09_07243"/>
<protein>
    <submittedName>
        <fullName evidence="6">Transcriptional regulator, LysR family</fullName>
    </submittedName>
</protein>
<evidence type="ECO:0000313" key="6">
    <source>
        <dbReference type="EMBL" id="AKV00580.1"/>
    </source>
</evidence>
<evidence type="ECO:0000313" key="7">
    <source>
        <dbReference type="Proteomes" id="UP000064967"/>
    </source>
</evidence>
<dbReference type="EMBL" id="CP012333">
    <property type="protein sequence ID" value="AKV00580.1"/>
    <property type="molecule type" value="Genomic_DNA"/>
</dbReference>
<evidence type="ECO:0000259" key="5">
    <source>
        <dbReference type="PROSITE" id="PS50931"/>
    </source>
</evidence>
<dbReference type="InterPro" id="IPR036388">
    <property type="entry name" value="WH-like_DNA-bd_sf"/>
</dbReference>
<dbReference type="Gene3D" id="3.40.190.290">
    <property type="match status" value="1"/>
</dbReference>
<dbReference type="PANTHER" id="PTHR30537">
    <property type="entry name" value="HTH-TYPE TRANSCRIPTIONAL REGULATOR"/>
    <property type="match status" value="1"/>
</dbReference>
<dbReference type="KEGG" id="llu:AKJ09_07243"/>
<dbReference type="PROSITE" id="PS50931">
    <property type="entry name" value="HTH_LYSR"/>
    <property type="match status" value="1"/>
</dbReference>
<proteinExistence type="inferred from homology"/>
<dbReference type="Gene3D" id="1.10.10.10">
    <property type="entry name" value="Winged helix-like DNA-binding domain superfamily/Winged helix DNA-binding domain"/>
    <property type="match status" value="1"/>
</dbReference>
<dbReference type="AlphaFoldDB" id="A0A0K1Q597"/>
<evidence type="ECO:0000256" key="2">
    <source>
        <dbReference type="ARBA" id="ARBA00023015"/>
    </source>
</evidence>